<dbReference type="GO" id="GO:0032259">
    <property type="term" value="P:methylation"/>
    <property type="evidence" value="ECO:0007669"/>
    <property type="project" value="UniProtKB-KW"/>
</dbReference>
<dbReference type="AlphaFoldDB" id="A0A3M3EM85"/>
<dbReference type="Gene3D" id="1.10.150.290">
    <property type="entry name" value="S-adenosyl-L-methionine-dependent methyltransferases"/>
    <property type="match status" value="1"/>
</dbReference>
<comment type="function">
    <text evidence="5">Catalyzes the S-adenosylmethionine monomethyl esterification of trans-aconitate.</text>
</comment>
<sequence length="263" mass="28568">MSWSARQYVTFEQERTRPARDLLAAIPPVQARSVIDLGCGPGNSTELLVEHFSGATVRGLDSSGDMVDAARQRLPAVAFDIADIGQWNEPGPFDVIFANAVLQWLPDHATLLPSLVKKLAPGGTLAIQMPDTLHQPSHRLMRDIAASGPWAHLLAGAADTRTEVAGASTYYSILKPHCSRVDVWRTTYHHPLAGGAAGVVEWFKGSGLRPFLDPLDEGQRAQYLDQYLHAVEQAYPVLDDGTVLLPFPRVFMVATRQEAAPGG</sequence>
<comment type="similarity">
    <text evidence="5">Belongs to the methyltransferase superfamily. Tam family.</text>
</comment>
<dbReference type="NCBIfam" id="NF002463">
    <property type="entry name" value="PRK01683.1"/>
    <property type="match status" value="1"/>
</dbReference>
<dbReference type="CDD" id="cd02440">
    <property type="entry name" value="AdoMet_MTases"/>
    <property type="match status" value="1"/>
</dbReference>
<dbReference type="InterPro" id="IPR023506">
    <property type="entry name" value="Trans-aconitate_MeTrfase"/>
</dbReference>
<dbReference type="SUPFAM" id="SSF53335">
    <property type="entry name" value="S-adenosyl-L-methionine-dependent methyltransferases"/>
    <property type="match status" value="1"/>
</dbReference>
<evidence type="ECO:0000256" key="4">
    <source>
        <dbReference type="ARBA" id="ARBA00022691"/>
    </source>
</evidence>
<dbReference type="GO" id="GO:0030798">
    <property type="term" value="F:trans-aconitate 2-methyltransferase activity"/>
    <property type="evidence" value="ECO:0007669"/>
    <property type="project" value="UniProtKB-UniRule"/>
</dbReference>
<evidence type="ECO:0000313" key="6">
    <source>
        <dbReference type="EMBL" id="RMM50757.1"/>
    </source>
</evidence>
<gene>
    <name evidence="5" type="primary">tam</name>
    <name evidence="6" type="ORF">ALQ77_02551</name>
</gene>
<name>A0A3M3EM85_9PSED</name>
<keyword evidence="1 5" id="KW-0963">Cytoplasm</keyword>
<dbReference type="HAMAP" id="MF_00560">
    <property type="entry name" value="Tran_acon_Me_trans"/>
    <property type="match status" value="1"/>
</dbReference>
<dbReference type="Proteomes" id="UP000270661">
    <property type="component" value="Unassembled WGS sequence"/>
</dbReference>
<organism evidence="6 7">
    <name type="scientific">Pseudomonas corrugata</name>
    <dbReference type="NCBI Taxonomy" id="47879"/>
    <lineage>
        <taxon>Bacteria</taxon>
        <taxon>Pseudomonadati</taxon>
        <taxon>Pseudomonadota</taxon>
        <taxon>Gammaproteobacteria</taxon>
        <taxon>Pseudomonadales</taxon>
        <taxon>Pseudomonadaceae</taxon>
        <taxon>Pseudomonas</taxon>
    </lineage>
</organism>
<evidence type="ECO:0000256" key="5">
    <source>
        <dbReference type="HAMAP-Rule" id="MF_00560"/>
    </source>
</evidence>
<accession>A0A3M3EM85</accession>
<proteinExistence type="inferred from homology"/>
<keyword evidence="4 5" id="KW-0949">S-adenosyl-L-methionine</keyword>
<evidence type="ECO:0000256" key="3">
    <source>
        <dbReference type="ARBA" id="ARBA00022679"/>
    </source>
</evidence>
<comment type="caution">
    <text evidence="6">The sequence shown here is derived from an EMBL/GenBank/DDBJ whole genome shotgun (WGS) entry which is preliminary data.</text>
</comment>
<dbReference type="STRING" id="47879.AXG94_06555"/>
<dbReference type="PANTHER" id="PTHR43861:SF1">
    <property type="entry name" value="TRANS-ACONITATE 2-METHYLTRANSFERASE"/>
    <property type="match status" value="1"/>
</dbReference>
<comment type="catalytic activity">
    <reaction evidence="5">
        <text>trans-aconitate + S-adenosyl-L-methionine = (E)-3-(methoxycarbonyl)pent-2-enedioate + S-adenosyl-L-homocysteine</text>
        <dbReference type="Rhea" id="RHEA:14969"/>
        <dbReference type="ChEBI" id="CHEBI:15708"/>
        <dbReference type="ChEBI" id="CHEBI:57470"/>
        <dbReference type="ChEBI" id="CHEBI:57856"/>
        <dbReference type="ChEBI" id="CHEBI:59789"/>
        <dbReference type="EC" id="2.1.1.144"/>
    </reaction>
</comment>
<dbReference type="EC" id="2.1.1.144" evidence="5"/>
<keyword evidence="7" id="KW-1185">Reference proteome</keyword>
<dbReference type="GO" id="GO:0005737">
    <property type="term" value="C:cytoplasm"/>
    <property type="evidence" value="ECO:0007669"/>
    <property type="project" value="UniProtKB-SubCell"/>
</dbReference>
<dbReference type="OrthoDB" id="9795085at2"/>
<protein>
    <recommendedName>
        <fullName evidence="5">Trans-aconitate 2-methyltransferase</fullName>
        <ecNumber evidence="5">2.1.1.144</ecNumber>
    </recommendedName>
</protein>
<evidence type="ECO:0000256" key="2">
    <source>
        <dbReference type="ARBA" id="ARBA00022603"/>
    </source>
</evidence>
<dbReference type="KEGG" id="pcg:AXG94_06555"/>
<comment type="subcellular location">
    <subcellularLocation>
        <location evidence="5">Cytoplasm</location>
    </subcellularLocation>
</comment>
<dbReference type="InterPro" id="IPR029063">
    <property type="entry name" value="SAM-dependent_MTases_sf"/>
</dbReference>
<evidence type="ECO:0000313" key="7">
    <source>
        <dbReference type="Proteomes" id="UP000270661"/>
    </source>
</evidence>
<keyword evidence="3 5" id="KW-0808">Transferase</keyword>
<dbReference type="Gene3D" id="3.40.50.150">
    <property type="entry name" value="Vaccinia Virus protein VP39"/>
    <property type="match status" value="1"/>
</dbReference>
<dbReference type="Pfam" id="PF13489">
    <property type="entry name" value="Methyltransf_23"/>
    <property type="match status" value="1"/>
</dbReference>
<dbReference type="InterPro" id="IPR023149">
    <property type="entry name" value="Trans_acon_MeTrfase_C"/>
</dbReference>
<dbReference type="GeneID" id="55644015"/>
<dbReference type="PANTHER" id="PTHR43861">
    <property type="entry name" value="TRANS-ACONITATE 2-METHYLTRANSFERASE-RELATED"/>
    <property type="match status" value="1"/>
</dbReference>
<keyword evidence="2 5" id="KW-0489">Methyltransferase</keyword>
<dbReference type="EMBL" id="RBOJ01000063">
    <property type="protein sequence ID" value="RMM50757.1"/>
    <property type="molecule type" value="Genomic_DNA"/>
</dbReference>
<reference evidence="6 7" key="1">
    <citation type="submission" date="2018-08" db="EMBL/GenBank/DDBJ databases">
        <title>Recombination of ecologically and evolutionarily significant loci maintains genetic cohesion in the Pseudomonas syringae species complex.</title>
        <authorList>
            <person name="Dillon M."/>
            <person name="Thakur S."/>
            <person name="Almeida R.N.D."/>
            <person name="Weir B.S."/>
            <person name="Guttman D.S."/>
        </authorList>
    </citation>
    <scope>NUCLEOTIDE SEQUENCE [LARGE SCALE GENOMIC DNA]</scope>
    <source>
        <strain evidence="6 7">NCPPB2445</strain>
    </source>
</reference>
<evidence type="ECO:0000256" key="1">
    <source>
        <dbReference type="ARBA" id="ARBA00022490"/>
    </source>
</evidence>
<dbReference type="RefSeq" id="WP_024776602.1">
    <property type="nucleotide sequence ID" value="NZ_CP014262.1"/>
</dbReference>